<dbReference type="Gene3D" id="1.20.1260.10">
    <property type="match status" value="2"/>
</dbReference>
<dbReference type="Proteomes" id="UP000501868">
    <property type="component" value="Chromosome"/>
</dbReference>
<accession>A0A6H1P4U7</accession>
<dbReference type="InterPro" id="IPR012347">
    <property type="entry name" value="Ferritin-like"/>
</dbReference>
<dbReference type="EMBL" id="CP051128">
    <property type="protein sequence ID" value="QIZ08538.1"/>
    <property type="molecule type" value="Genomic_DNA"/>
</dbReference>
<proteinExistence type="predicted"/>
<sequence length="337" mass="37909">METKHHIDLTSAEMANLWTAYINDTMVICVLKYALATVQDTEIRAVLEFALQLSQSHVQQLTAMFNEEQLPIPDGFNENEDLNLQAPPLFTDTYYLTYIHNMGKIGIESYGMALANSSRTDQSQYFTNCLTEYTQLFNQALQVLLSKGNHTRSPHIPKPKQVQYVQKQSYLTGWFGKRRPLNAIEIGNIYFSMIRNMLGEALVTGFSQVAKSQEVRNFMVRGRDISAKHIEIFGSVLSEDHLPPASKWDAEATDSTVAPFSDKLMMFHVTALVSIGISHYGASLGTSARRDLGALYSRLMAEIVQYAEDGANIMIDNGWLEQPPQAPDRDQLANKND</sequence>
<reference evidence="1 2" key="2">
    <citation type="submission" date="2020-04" db="EMBL/GenBank/DDBJ databases">
        <authorList>
            <person name="Fomenkov A."/>
            <person name="Anton B.P."/>
            <person name="Roberts R.J."/>
        </authorList>
    </citation>
    <scope>NUCLEOTIDE SEQUENCE [LARGE SCALE GENOMIC DNA]</scope>
    <source>
        <strain evidence="1 2">S2</strain>
    </source>
</reference>
<dbReference type="Pfam" id="PF11553">
    <property type="entry name" value="DUF3231"/>
    <property type="match status" value="2"/>
</dbReference>
<dbReference type="InterPro" id="IPR021617">
    <property type="entry name" value="DUF3231"/>
</dbReference>
<evidence type="ECO:0000313" key="1">
    <source>
        <dbReference type="EMBL" id="QIZ08538.1"/>
    </source>
</evidence>
<evidence type="ECO:0000313" key="2">
    <source>
        <dbReference type="Proteomes" id="UP000501868"/>
    </source>
</evidence>
<reference evidence="1 2" key="1">
    <citation type="submission" date="2020-04" db="EMBL/GenBank/DDBJ databases">
        <title>Genome-Wide Identification of 5-Methylcytosine Sites in Bacterial Genomes By High-Throughput Sequencing of MspJI Restriction Fragments.</title>
        <authorList>
            <person name="Wu V."/>
        </authorList>
    </citation>
    <scope>NUCLEOTIDE SEQUENCE [LARGE SCALE GENOMIC DNA]</scope>
    <source>
        <strain evidence="1 2">S2</strain>
    </source>
</reference>
<gene>
    <name evidence="1" type="ORF">HFZ78_18990</name>
</gene>
<protein>
    <submittedName>
        <fullName evidence="1">DUF3231 family protein</fullName>
    </submittedName>
</protein>
<organism evidence="1 2">
    <name type="scientific">Priestia megaterium</name>
    <name type="common">Bacillus megaterium</name>
    <dbReference type="NCBI Taxonomy" id="1404"/>
    <lineage>
        <taxon>Bacteria</taxon>
        <taxon>Bacillati</taxon>
        <taxon>Bacillota</taxon>
        <taxon>Bacilli</taxon>
        <taxon>Bacillales</taxon>
        <taxon>Bacillaceae</taxon>
        <taxon>Priestia</taxon>
    </lineage>
</organism>
<name>A0A6H1P4U7_PRIMG</name>
<dbReference type="AlphaFoldDB" id="A0A6H1P4U7"/>